<feature type="region of interest" description="Disordered" evidence="1">
    <location>
        <begin position="98"/>
        <end position="170"/>
    </location>
</feature>
<dbReference type="EMBL" id="GAMT01000059">
    <property type="protein sequence ID" value="JAB11802.1"/>
    <property type="molecule type" value="mRNA"/>
</dbReference>
<feature type="compositionally biased region" description="Basic and acidic residues" evidence="1">
    <location>
        <begin position="147"/>
        <end position="168"/>
    </location>
</feature>
<name>U3BZ57_CALJA</name>
<feature type="region of interest" description="Disordered" evidence="1">
    <location>
        <begin position="312"/>
        <end position="354"/>
    </location>
</feature>
<dbReference type="PANTHER" id="PTHR16270">
    <property type="entry name" value="HYPOTHETICAL LOC287798"/>
    <property type="match status" value="1"/>
</dbReference>
<dbReference type="InterPro" id="IPR037694">
    <property type="entry name" value="MTNAP1"/>
</dbReference>
<keyword evidence="2" id="KW-0472">Membrane</keyword>
<accession>U3BZ57</accession>
<evidence type="ECO:0000313" key="3">
    <source>
        <dbReference type="EMBL" id="JAB11802.1"/>
    </source>
</evidence>
<proteinExistence type="evidence at transcript level"/>
<evidence type="ECO:0000256" key="2">
    <source>
        <dbReference type="SAM" id="Phobius"/>
    </source>
</evidence>
<sequence>MSDNPSRMEVCPYCKKPFKRLKSHLPYCKMIGPTTPTEQKMDQSKPASLPNAKKMKGPIKVVVIKAKGKELETENEERNSKLMMDKPEQTVKSFPLPAVGLERATTTEADKDGKNPTQPSFKMPKNTKPKTAFQEETKAQFYATEDTSPKRELAKDLPKSGDSGRHPSEAGASLLVGSIELSLSNQDRKYSSTIPNNIQTTSYDLQLDKIDPQRQELLVKLLDGPTGDCHSSPKNVGDGVKRVRTSLSSNERESKGRDHLSGVSADVRVTETPEKNTESLILSLKMSSLGKIQVMENQEKGLRLGVETCGSKRNAEKSVSATEKQDWTALRHGSENFSTSDSATGRKSQGEGPHLSLFIPRETTYKLHSVSQPSGQSLASLATKFLQEEKVEAWSHNHVPGVRALMESPEGQMSLEPKSVSQFQASHTGCQSPLHSTQHHTPQSPFTSHAAAAGRKALPSCMGLEWFPELYPGYLGLGVLPGKPQYWNAVSRKPQLTSPQGETLSQVSLLERSTTHMRNLEPPTGLTTSSFSLMRFLGAVQKGWIRCNTTIRKSGVGSITMLFTGYFILCCSWSFRHLKLQRWRK</sequence>
<dbReference type="EMBL" id="GAMQ01003196">
    <property type="protein sequence ID" value="JAB38655.1"/>
    <property type="molecule type" value="mRNA"/>
</dbReference>
<keyword evidence="2" id="KW-0812">Transmembrane</keyword>
<evidence type="ECO:0000256" key="1">
    <source>
        <dbReference type="SAM" id="MobiDB-lite"/>
    </source>
</evidence>
<evidence type="ECO:0000313" key="4">
    <source>
        <dbReference type="EMBL" id="JAB38655.1"/>
    </source>
</evidence>
<dbReference type="PANTHER" id="PTHR16270:SF5">
    <property type="entry name" value="HYPOTHETICAL LOC287798"/>
    <property type="match status" value="1"/>
</dbReference>
<feature type="region of interest" description="Disordered" evidence="1">
    <location>
        <begin position="427"/>
        <end position="447"/>
    </location>
</feature>
<reference evidence="3" key="1">
    <citation type="journal article" date="2014" name="Gigascience">
        <title>De novo assembly of the common marmoset transcriptome from NextGen mRNA sequences.</title>
        <authorList>
            <person name="Maudhoo M.D."/>
            <person name="Ren D."/>
            <person name="Gradnigo J.S."/>
            <person name="Gibbs R.M."/>
            <person name="Lubker A.C."/>
            <person name="Moriyama E.N."/>
            <person name="French J.A."/>
            <person name="Norgren R.B.Jr."/>
        </authorList>
    </citation>
    <scope>NUCLEOTIDE SEQUENCE</scope>
    <source>
        <tissue evidence="3">Bladder</tissue>
        <tissue evidence="4">Skeletal muscle</tissue>
    </source>
</reference>
<protein>
    <submittedName>
        <fullName evidence="3">Uncharacterized protein C17orf80 isoform c</fullName>
    </submittedName>
</protein>
<organism evidence="3">
    <name type="scientific">Callithrix jacchus</name>
    <name type="common">White-tufted-ear marmoset</name>
    <name type="synonym">Simia Jacchus</name>
    <dbReference type="NCBI Taxonomy" id="9483"/>
    <lineage>
        <taxon>Eukaryota</taxon>
        <taxon>Metazoa</taxon>
        <taxon>Chordata</taxon>
        <taxon>Craniata</taxon>
        <taxon>Vertebrata</taxon>
        <taxon>Euteleostomi</taxon>
        <taxon>Mammalia</taxon>
        <taxon>Eutheria</taxon>
        <taxon>Euarchontoglires</taxon>
        <taxon>Primates</taxon>
        <taxon>Haplorrhini</taxon>
        <taxon>Platyrrhini</taxon>
        <taxon>Cebidae</taxon>
        <taxon>Callitrichinae</taxon>
        <taxon>Callithrix</taxon>
        <taxon>Callithrix</taxon>
    </lineage>
</organism>
<feature type="transmembrane region" description="Helical" evidence="2">
    <location>
        <begin position="555"/>
        <end position="575"/>
    </location>
</feature>
<dbReference type="AlphaFoldDB" id="U3BZ57"/>
<gene>
    <name evidence="3" type="primary">C17orf80</name>
</gene>
<feature type="compositionally biased region" description="Polar residues" evidence="1">
    <location>
        <begin position="335"/>
        <end position="347"/>
    </location>
</feature>
<feature type="region of interest" description="Disordered" evidence="1">
    <location>
        <begin position="33"/>
        <end position="54"/>
    </location>
</feature>
<keyword evidence="2" id="KW-1133">Transmembrane helix</keyword>